<feature type="non-terminal residue" evidence="1">
    <location>
        <position position="138"/>
    </location>
</feature>
<reference evidence="1 2" key="1">
    <citation type="submission" date="2014-04" db="EMBL/GenBank/DDBJ databases">
        <title>Genome evolution of avian class.</title>
        <authorList>
            <person name="Zhang G."/>
            <person name="Li C."/>
        </authorList>
    </citation>
    <scope>NUCLEOTIDE SEQUENCE [LARGE SCALE GENOMIC DNA]</scope>
    <source>
        <strain evidence="1">BGI_N320</strain>
    </source>
</reference>
<evidence type="ECO:0000313" key="1">
    <source>
        <dbReference type="EMBL" id="KFO85457.1"/>
    </source>
</evidence>
<dbReference type="EMBL" id="KL507847">
    <property type="protein sequence ID" value="KFO85457.1"/>
    <property type="molecule type" value="Genomic_DNA"/>
</dbReference>
<dbReference type="Proteomes" id="UP000054064">
    <property type="component" value="Unassembled WGS sequence"/>
</dbReference>
<sequence length="138" mass="13537">TPESITGTEPAEEVGVVTTDVAVAAVVSTTVELDVVTTGQVTVGVVTTVLGSDMLATGATIPVAAVMFIVAVRVVDEGVVQVLIPGVAGAAVTVIAGGEQADSLPVVWLGVVTVDAATLVLSTVTGEVVTAVVTPVET</sequence>
<gene>
    <name evidence="1" type="ORF">N320_07952</name>
</gene>
<proteinExistence type="predicted"/>
<name>A0A091GSH9_BUCRH</name>
<evidence type="ECO:0000313" key="2">
    <source>
        <dbReference type="Proteomes" id="UP000054064"/>
    </source>
</evidence>
<keyword evidence="2" id="KW-1185">Reference proteome</keyword>
<dbReference type="AlphaFoldDB" id="A0A091GSH9"/>
<feature type="non-terminal residue" evidence="1">
    <location>
        <position position="1"/>
    </location>
</feature>
<organism evidence="1 2">
    <name type="scientific">Buceros rhinoceros silvestris</name>
    <dbReference type="NCBI Taxonomy" id="175836"/>
    <lineage>
        <taxon>Eukaryota</taxon>
        <taxon>Metazoa</taxon>
        <taxon>Chordata</taxon>
        <taxon>Craniata</taxon>
        <taxon>Vertebrata</taxon>
        <taxon>Euteleostomi</taxon>
        <taxon>Archelosauria</taxon>
        <taxon>Archosauria</taxon>
        <taxon>Dinosauria</taxon>
        <taxon>Saurischia</taxon>
        <taxon>Theropoda</taxon>
        <taxon>Coelurosauria</taxon>
        <taxon>Aves</taxon>
        <taxon>Neognathae</taxon>
        <taxon>Neoaves</taxon>
        <taxon>Telluraves</taxon>
        <taxon>Coraciimorphae</taxon>
        <taxon>Bucerotiformes</taxon>
        <taxon>Bucerotidae</taxon>
        <taxon>Buceros</taxon>
    </lineage>
</organism>
<accession>A0A091GSH9</accession>
<protein>
    <submittedName>
        <fullName evidence="1">Uncharacterized protein</fullName>
    </submittedName>
</protein>